<gene>
    <name evidence="9" type="ORF">CTOB1V02_LOCUS15974</name>
</gene>
<evidence type="ECO:0000259" key="8">
    <source>
        <dbReference type="Pfam" id="PF10256"/>
    </source>
</evidence>
<comment type="subcellular location">
    <subcellularLocation>
        <location evidence="1">Endoplasmic reticulum membrane</location>
        <topology evidence="1">Peripheral membrane protein</topology>
    </subcellularLocation>
</comment>
<reference evidence="9" key="1">
    <citation type="submission" date="2020-11" db="EMBL/GenBank/DDBJ databases">
        <authorList>
            <person name="Tran Van P."/>
        </authorList>
    </citation>
    <scope>NUCLEOTIDE SEQUENCE</scope>
</reference>
<feature type="domain" description="Golgin subfamily A member 7/ERF4" evidence="8">
    <location>
        <begin position="30"/>
        <end position="106"/>
    </location>
</feature>
<feature type="compositionally biased region" description="Gly residues" evidence="7">
    <location>
        <begin position="1"/>
        <end position="10"/>
    </location>
</feature>
<dbReference type="PANTHER" id="PTHR13254">
    <property type="entry name" value="GOLGI AUTOANTIGEN, GOLGIN SUBFAMILY A, 7"/>
    <property type="match status" value="1"/>
</dbReference>
<evidence type="ECO:0000256" key="2">
    <source>
        <dbReference type="ARBA" id="ARBA00007732"/>
    </source>
</evidence>
<evidence type="ECO:0000256" key="3">
    <source>
        <dbReference type="ARBA" id="ARBA00011396"/>
    </source>
</evidence>
<feature type="non-terminal residue" evidence="9">
    <location>
        <position position="106"/>
    </location>
</feature>
<protein>
    <recommendedName>
        <fullName evidence="4">Ras modification protein ERF4</fullName>
    </recommendedName>
</protein>
<evidence type="ECO:0000256" key="6">
    <source>
        <dbReference type="ARBA" id="ARBA00023136"/>
    </source>
</evidence>
<keyword evidence="5" id="KW-0256">Endoplasmic reticulum</keyword>
<organism evidence="9">
    <name type="scientific">Cyprideis torosa</name>
    <dbReference type="NCBI Taxonomy" id="163714"/>
    <lineage>
        <taxon>Eukaryota</taxon>
        <taxon>Metazoa</taxon>
        <taxon>Ecdysozoa</taxon>
        <taxon>Arthropoda</taxon>
        <taxon>Crustacea</taxon>
        <taxon>Oligostraca</taxon>
        <taxon>Ostracoda</taxon>
        <taxon>Podocopa</taxon>
        <taxon>Podocopida</taxon>
        <taxon>Cytherocopina</taxon>
        <taxon>Cytheroidea</taxon>
        <taxon>Cytherideidae</taxon>
        <taxon>Cyprideis</taxon>
    </lineage>
</organism>
<dbReference type="OrthoDB" id="2190159at2759"/>
<evidence type="ECO:0000256" key="7">
    <source>
        <dbReference type="SAM" id="MobiDB-lite"/>
    </source>
</evidence>
<dbReference type="PANTHER" id="PTHR13254:SF0">
    <property type="entry name" value="GOLGIN SUBFAMILY A MEMBER 7_ERF4 DOMAIN-CONTAINING PROTEIN"/>
    <property type="match status" value="1"/>
</dbReference>
<sequence length="106" mass="11549">MNNPGGGPPRGGNSQAPKRPPVNQAALQKIFIQRDYSEGTAVQFQSSFPPELEGRISSEIFERTLSEINGIFAEAESLSCATYWHSCLACLTGYLSLLCCDTGYEK</sequence>
<evidence type="ECO:0000256" key="5">
    <source>
        <dbReference type="ARBA" id="ARBA00022824"/>
    </source>
</evidence>
<evidence type="ECO:0000256" key="4">
    <source>
        <dbReference type="ARBA" id="ARBA00018463"/>
    </source>
</evidence>
<dbReference type="GO" id="GO:0002178">
    <property type="term" value="C:palmitoyltransferase complex"/>
    <property type="evidence" value="ECO:0007669"/>
    <property type="project" value="TreeGrafter"/>
</dbReference>
<dbReference type="Pfam" id="PF10256">
    <property type="entry name" value="Erf4"/>
    <property type="match status" value="1"/>
</dbReference>
<comment type="subunit">
    <text evidence="3">Interacts with ERF2.</text>
</comment>
<accession>A0A7R8WU03</accession>
<name>A0A7R8WU03_9CRUS</name>
<feature type="region of interest" description="Disordered" evidence="7">
    <location>
        <begin position="1"/>
        <end position="21"/>
    </location>
</feature>
<dbReference type="InterPro" id="IPR019383">
    <property type="entry name" value="Golgin_A_7/ERF4"/>
</dbReference>
<evidence type="ECO:0000313" key="9">
    <source>
        <dbReference type="EMBL" id="CAD7238159.1"/>
    </source>
</evidence>
<dbReference type="InterPro" id="IPR051371">
    <property type="entry name" value="Ras_palmitoyltransferase"/>
</dbReference>
<dbReference type="GO" id="GO:0006612">
    <property type="term" value="P:protein targeting to membrane"/>
    <property type="evidence" value="ECO:0007669"/>
    <property type="project" value="TreeGrafter"/>
</dbReference>
<proteinExistence type="inferred from homology"/>
<keyword evidence="6" id="KW-0472">Membrane</keyword>
<dbReference type="AlphaFoldDB" id="A0A7R8WU03"/>
<evidence type="ECO:0000256" key="1">
    <source>
        <dbReference type="ARBA" id="ARBA00004406"/>
    </source>
</evidence>
<dbReference type="EMBL" id="OB697158">
    <property type="protein sequence ID" value="CAD7238159.1"/>
    <property type="molecule type" value="Genomic_DNA"/>
</dbReference>
<dbReference type="GO" id="GO:0005789">
    <property type="term" value="C:endoplasmic reticulum membrane"/>
    <property type="evidence" value="ECO:0007669"/>
    <property type="project" value="UniProtKB-SubCell"/>
</dbReference>
<comment type="similarity">
    <text evidence="2">Belongs to the ERF4 family.</text>
</comment>